<feature type="domain" description="3-keto-alpha-glucoside-1,2-lyase/3-keto-2-hydroxy-glucal hydratase" evidence="2">
    <location>
        <begin position="30"/>
        <end position="235"/>
    </location>
</feature>
<keyword evidence="4" id="KW-1185">Reference proteome</keyword>
<evidence type="ECO:0000256" key="1">
    <source>
        <dbReference type="SAM" id="SignalP"/>
    </source>
</evidence>
<evidence type="ECO:0000313" key="3">
    <source>
        <dbReference type="EMBL" id="QDV38657.1"/>
    </source>
</evidence>
<feature type="signal peptide" evidence="1">
    <location>
        <begin position="1"/>
        <end position="25"/>
    </location>
</feature>
<dbReference type="EMBL" id="CP036426">
    <property type="protein sequence ID" value="QDV38657.1"/>
    <property type="molecule type" value="Genomic_DNA"/>
</dbReference>
<dbReference type="Proteomes" id="UP000317835">
    <property type="component" value="Chromosome"/>
</dbReference>
<dbReference type="AlphaFoldDB" id="A0A518HCS9"/>
<dbReference type="Pfam" id="PF06439">
    <property type="entry name" value="3keto-disac_hyd"/>
    <property type="match status" value="1"/>
</dbReference>
<dbReference type="Gene3D" id="2.60.120.560">
    <property type="entry name" value="Exo-inulinase, domain 1"/>
    <property type="match status" value="1"/>
</dbReference>
<protein>
    <recommendedName>
        <fullName evidence="2">3-keto-alpha-glucoside-1,2-lyase/3-keto-2-hydroxy-glucal hydratase domain-containing protein</fullName>
    </recommendedName>
</protein>
<organism evidence="3 4">
    <name type="scientific">Tautonia plasticadhaerens</name>
    <dbReference type="NCBI Taxonomy" id="2527974"/>
    <lineage>
        <taxon>Bacteria</taxon>
        <taxon>Pseudomonadati</taxon>
        <taxon>Planctomycetota</taxon>
        <taxon>Planctomycetia</taxon>
        <taxon>Isosphaerales</taxon>
        <taxon>Isosphaeraceae</taxon>
        <taxon>Tautonia</taxon>
    </lineage>
</organism>
<reference evidence="3 4" key="1">
    <citation type="submission" date="2019-02" db="EMBL/GenBank/DDBJ databases">
        <title>Deep-cultivation of Planctomycetes and their phenomic and genomic characterization uncovers novel biology.</title>
        <authorList>
            <person name="Wiegand S."/>
            <person name="Jogler M."/>
            <person name="Boedeker C."/>
            <person name="Pinto D."/>
            <person name="Vollmers J."/>
            <person name="Rivas-Marin E."/>
            <person name="Kohn T."/>
            <person name="Peeters S.H."/>
            <person name="Heuer A."/>
            <person name="Rast P."/>
            <person name="Oberbeckmann S."/>
            <person name="Bunk B."/>
            <person name="Jeske O."/>
            <person name="Meyerdierks A."/>
            <person name="Storesund J.E."/>
            <person name="Kallscheuer N."/>
            <person name="Luecker S."/>
            <person name="Lage O.M."/>
            <person name="Pohl T."/>
            <person name="Merkel B.J."/>
            <person name="Hornburger P."/>
            <person name="Mueller R.-W."/>
            <person name="Bruemmer F."/>
            <person name="Labrenz M."/>
            <person name="Spormann A.M."/>
            <person name="Op den Camp H."/>
            <person name="Overmann J."/>
            <person name="Amann R."/>
            <person name="Jetten M.S.M."/>
            <person name="Mascher T."/>
            <person name="Medema M.H."/>
            <person name="Devos D.P."/>
            <person name="Kaster A.-K."/>
            <person name="Ovreas L."/>
            <person name="Rohde M."/>
            <person name="Galperin M.Y."/>
            <person name="Jogler C."/>
        </authorList>
    </citation>
    <scope>NUCLEOTIDE SEQUENCE [LARGE SCALE GENOMIC DNA]</scope>
    <source>
        <strain evidence="3 4">ElP</strain>
    </source>
</reference>
<accession>A0A518HCS9</accession>
<dbReference type="OrthoDB" id="242352at2"/>
<feature type="chain" id="PRO_5021803860" description="3-keto-alpha-glucoside-1,2-lyase/3-keto-2-hydroxy-glucal hydratase domain-containing protein" evidence="1">
    <location>
        <begin position="26"/>
        <end position="242"/>
    </location>
</feature>
<proteinExistence type="predicted"/>
<dbReference type="KEGG" id="tpla:ElP_66120"/>
<name>A0A518HCS9_9BACT</name>
<keyword evidence="1" id="KW-0732">Signal</keyword>
<dbReference type="GO" id="GO:0016787">
    <property type="term" value="F:hydrolase activity"/>
    <property type="evidence" value="ECO:0007669"/>
    <property type="project" value="InterPro"/>
</dbReference>
<dbReference type="InterPro" id="IPR010496">
    <property type="entry name" value="AL/BT2_dom"/>
</dbReference>
<sequence precursor="true">MPRSPRVALLSMILLGGAAPAPCLAADDEGWRPLFDGTALDREAWTQVGGGGFSLVDGSLRTDPSPDGLGVLLYTKETLGDCQIRVVYRSEDARDNAGVHVRVADDLEKLKAPSDPDAETGAWFAVHHGYEVQICDFPDPLHRTGAIYSLAPATSSPEKAPEEWKTMVITLDGDLVTVDVDGVRLSEFDPKAEDLPPRTEWYEPKREPVRPRAGYIGLQVHDPGDVVFFKEVSIRPLPTSPE</sequence>
<dbReference type="RefSeq" id="WP_145277323.1">
    <property type="nucleotide sequence ID" value="NZ_CP036426.1"/>
</dbReference>
<evidence type="ECO:0000259" key="2">
    <source>
        <dbReference type="Pfam" id="PF06439"/>
    </source>
</evidence>
<evidence type="ECO:0000313" key="4">
    <source>
        <dbReference type="Proteomes" id="UP000317835"/>
    </source>
</evidence>
<gene>
    <name evidence="3" type="ORF">ElP_66120</name>
</gene>